<evidence type="ECO:0000256" key="1">
    <source>
        <dbReference type="SAM" id="MobiDB-lite"/>
    </source>
</evidence>
<dbReference type="AlphaFoldDB" id="A0AAV4NC58"/>
<reference evidence="2 3" key="1">
    <citation type="submission" date="2021-06" db="EMBL/GenBank/DDBJ databases">
        <title>Caerostris extrusa draft genome.</title>
        <authorList>
            <person name="Kono N."/>
            <person name="Arakawa K."/>
        </authorList>
    </citation>
    <scope>NUCLEOTIDE SEQUENCE [LARGE SCALE GENOMIC DNA]</scope>
</reference>
<dbReference type="EMBL" id="BPLR01020687">
    <property type="protein sequence ID" value="GIX81546.1"/>
    <property type="molecule type" value="Genomic_DNA"/>
</dbReference>
<accession>A0AAV4NC58</accession>
<gene>
    <name evidence="2" type="ORF">CEXT_227121</name>
</gene>
<feature type="region of interest" description="Disordered" evidence="1">
    <location>
        <begin position="1"/>
        <end position="26"/>
    </location>
</feature>
<name>A0AAV4NC58_CAEEX</name>
<proteinExistence type="predicted"/>
<comment type="caution">
    <text evidence="2">The sequence shown here is derived from an EMBL/GenBank/DDBJ whole genome shotgun (WGS) entry which is preliminary data.</text>
</comment>
<protein>
    <submittedName>
        <fullName evidence="2">Uncharacterized protein</fullName>
    </submittedName>
</protein>
<evidence type="ECO:0000313" key="2">
    <source>
        <dbReference type="EMBL" id="GIX81546.1"/>
    </source>
</evidence>
<dbReference type="Proteomes" id="UP001054945">
    <property type="component" value="Unassembled WGS sequence"/>
</dbReference>
<evidence type="ECO:0000313" key="3">
    <source>
        <dbReference type="Proteomes" id="UP001054945"/>
    </source>
</evidence>
<sequence length="76" mass="8497">MTESDWAVDENHSINNKSGGRGGGVGPPTIRLGAVYFRDFIFSREFPSAVSIVTNAIRYLGCRRWDSFLETAQSKR</sequence>
<organism evidence="2 3">
    <name type="scientific">Caerostris extrusa</name>
    <name type="common">Bark spider</name>
    <name type="synonym">Caerostris bankana</name>
    <dbReference type="NCBI Taxonomy" id="172846"/>
    <lineage>
        <taxon>Eukaryota</taxon>
        <taxon>Metazoa</taxon>
        <taxon>Ecdysozoa</taxon>
        <taxon>Arthropoda</taxon>
        <taxon>Chelicerata</taxon>
        <taxon>Arachnida</taxon>
        <taxon>Araneae</taxon>
        <taxon>Araneomorphae</taxon>
        <taxon>Entelegynae</taxon>
        <taxon>Araneoidea</taxon>
        <taxon>Araneidae</taxon>
        <taxon>Caerostris</taxon>
    </lineage>
</organism>
<keyword evidence="3" id="KW-1185">Reference proteome</keyword>